<comment type="caution">
    <text evidence="2">The sequence shown here is derived from an EMBL/GenBank/DDBJ whole genome shotgun (WGS) entry which is preliminary data.</text>
</comment>
<evidence type="ECO:0000256" key="1">
    <source>
        <dbReference type="SAM" id="SignalP"/>
    </source>
</evidence>
<dbReference type="RefSeq" id="WP_393162424.1">
    <property type="nucleotide sequence ID" value="NZ_JBICRM010000002.1"/>
</dbReference>
<feature type="chain" id="PRO_5045577355" description="Ig-like domain-containing protein" evidence="1">
    <location>
        <begin position="27"/>
        <end position="139"/>
    </location>
</feature>
<feature type="signal peptide" evidence="1">
    <location>
        <begin position="1"/>
        <end position="26"/>
    </location>
</feature>
<sequence>MFKRRVAIVTAVAALGLAGMAGSALADEGPVRVHGGSELVLQGGRLTCWLSDGEVVKFSKAKVTELIEGDFVEPTLEWSVTEDGVTTVPADRLSISVPAKKLPGKAGKRWKHRRLIHLTCVVDEPVYKDSVYKDRALYK</sequence>
<protein>
    <recommendedName>
        <fullName evidence="4">Ig-like domain-containing protein</fullName>
    </recommendedName>
</protein>
<organism evidence="2 3">
    <name type="scientific">Nonomuraea marmarensis</name>
    <dbReference type="NCBI Taxonomy" id="3351344"/>
    <lineage>
        <taxon>Bacteria</taxon>
        <taxon>Bacillati</taxon>
        <taxon>Actinomycetota</taxon>
        <taxon>Actinomycetes</taxon>
        <taxon>Streptosporangiales</taxon>
        <taxon>Streptosporangiaceae</taxon>
        <taxon>Nonomuraea</taxon>
    </lineage>
</organism>
<accession>A0ABW7A5G2</accession>
<reference evidence="2 3" key="1">
    <citation type="submission" date="2024-10" db="EMBL/GenBank/DDBJ databases">
        <authorList>
            <person name="Topkara A.R."/>
            <person name="Saygin H."/>
        </authorList>
    </citation>
    <scope>NUCLEOTIDE SEQUENCE [LARGE SCALE GENOMIC DNA]</scope>
    <source>
        <strain evidence="2 3">M3C6</strain>
    </source>
</reference>
<evidence type="ECO:0008006" key="4">
    <source>
        <dbReference type="Google" id="ProtNLM"/>
    </source>
</evidence>
<proteinExistence type="predicted"/>
<dbReference type="Proteomes" id="UP001603978">
    <property type="component" value="Unassembled WGS sequence"/>
</dbReference>
<name>A0ABW7A5G2_9ACTN</name>
<keyword evidence="1" id="KW-0732">Signal</keyword>
<gene>
    <name evidence="2" type="ORF">ACFLIM_05215</name>
</gene>
<evidence type="ECO:0000313" key="2">
    <source>
        <dbReference type="EMBL" id="MFG1702573.1"/>
    </source>
</evidence>
<dbReference type="EMBL" id="JBICRM010000002">
    <property type="protein sequence ID" value="MFG1702573.1"/>
    <property type="molecule type" value="Genomic_DNA"/>
</dbReference>
<evidence type="ECO:0000313" key="3">
    <source>
        <dbReference type="Proteomes" id="UP001603978"/>
    </source>
</evidence>
<keyword evidence="3" id="KW-1185">Reference proteome</keyword>